<dbReference type="Gene3D" id="3.90.190.10">
    <property type="entry name" value="Protein tyrosine phosphatase superfamily"/>
    <property type="match status" value="1"/>
</dbReference>
<evidence type="ECO:0000313" key="4">
    <source>
        <dbReference type="Proteomes" id="UP000217199"/>
    </source>
</evidence>
<gene>
    <name evidence="3" type="ORF">PNOK_0614700</name>
</gene>
<dbReference type="AlphaFoldDB" id="A0A286UDI7"/>
<dbReference type="PROSITE" id="PS00383">
    <property type="entry name" value="TYR_PHOSPHATASE_1"/>
    <property type="match status" value="1"/>
</dbReference>
<reference evidence="3 4" key="1">
    <citation type="journal article" date="2017" name="Mol. Ecol.">
        <title>Comparative and population genomic landscape of Phellinus noxius: A hypervariable fungus causing root rot in trees.</title>
        <authorList>
            <person name="Chung C.L."/>
            <person name="Lee T.J."/>
            <person name="Akiba M."/>
            <person name="Lee H.H."/>
            <person name="Kuo T.H."/>
            <person name="Liu D."/>
            <person name="Ke H.M."/>
            <person name="Yokoi T."/>
            <person name="Roa M.B."/>
            <person name="Lu M.J."/>
            <person name="Chang Y.Y."/>
            <person name="Ann P.J."/>
            <person name="Tsai J.N."/>
            <person name="Chen C.Y."/>
            <person name="Tzean S.S."/>
            <person name="Ota Y."/>
            <person name="Hattori T."/>
            <person name="Sahashi N."/>
            <person name="Liou R.F."/>
            <person name="Kikuchi T."/>
            <person name="Tsai I.J."/>
        </authorList>
    </citation>
    <scope>NUCLEOTIDE SEQUENCE [LARGE SCALE GENOMIC DNA]</scope>
    <source>
        <strain evidence="3 4">FFPRI411160</strain>
    </source>
</reference>
<feature type="region of interest" description="Disordered" evidence="1">
    <location>
        <begin position="165"/>
        <end position="189"/>
    </location>
</feature>
<dbReference type="Pfam" id="PF00782">
    <property type="entry name" value="DSPc"/>
    <property type="match status" value="1"/>
</dbReference>
<comment type="caution">
    <text evidence="3">The sequence shown here is derived from an EMBL/GenBank/DDBJ whole genome shotgun (WGS) entry which is preliminary data.</text>
</comment>
<dbReference type="PANTHER" id="PTHR23339">
    <property type="entry name" value="TYROSINE SPECIFIC PROTEIN PHOSPHATASE AND DUAL SPECIFICITY PROTEIN PHOSPHATASE"/>
    <property type="match status" value="1"/>
</dbReference>
<dbReference type="InterPro" id="IPR000340">
    <property type="entry name" value="Dual-sp_phosphatase_cat-dom"/>
</dbReference>
<dbReference type="InterPro" id="IPR000387">
    <property type="entry name" value="Tyr_Pase_dom"/>
</dbReference>
<sequence length="295" mass="32653">MADYQVHIQPKPRLATQFTNLTSNISKDNDNNSARLIVPGSALQGPLPRPLSVPASMSVPMAPHPLESQHTLIHGSTLRRPIPNSYWATPFLVACEYPWAPSTPRPKLDALLAAGVRTFIDLTESGELIAYSELLPVRAASCGLSPLDVHTLQYFRFPIPDRKCPPSPSDLDSPCSSRSSSPVPTTSSQYARARLRRAHKHNPFLSKIFHVLNTCESQGRIAAIHCRGGIGRTGTIVGCWLVQSGRAKNGDEALQMIARFWEGVEKRRRFPVSPETGDQMEFTHHILHFGFTCHH</sequence>
<evidence type="ECO:0000256" key="1">
    <source>
        <dbReference type="SAM" id="MobiDB-lite"/>
    </source>
</evidence>
<protein>
    <submittedName>
        <fullName evidence="3">Dual specificity phosphatase</fullName>
    </submittedName>
</protein>
<dbReference type="InterPro" id="IPR029021">
    <property type="entry name" value="Prot-tyrosine_phosphatase-like"/>
</dbReference>
<name>A0A286UDI7_9AGAM</name>
<dbReference type="CDD" id="cd14494">
    <property type="entry name" value="PTP_DSP_cys"/>
    <property type="match status" value="1"/>
</dbReference>
<dbReference type="OrthoDB" id="2017893at2759"/>
<accession>A0A286UDI7</accession>
<feature type="compositionally biased region" description="Low complexity" evidence="1">
    <location>
        <begin position="169"/>
        <end position="188"/>
    </location>
</feature>
<dbReference type="Proteomes" id="UP000217199">
    <property type="component" value="Unassembled WGS sequence"/>
</dbReference>
<evidence type="ECO:0000259" key="2">
    <source>
        <dbReference type="PROSITE" id="PS50056"/>
    </source>
</evidence>
<dbReference type="EMBL" id="NBII01000006">
    <property type="protein sequence ID" value="PAV17661.1"/>
    <property type="molecule type" value="Genomic_DNA"/>
</dbReference>
<keyword evidence="4" id="KW-1185">Reference proteome</keyword>
<dbReference type="InterPro" id="IPR016130">
    <property type="entry name" value="Tyr_Pase_AS"/>
</dbReference>
<dbReference type="InParanoid" id="A0A286UDI7"/>
<evidence type="ECO:0000313" key="3">
    <source>
        <dbReference type="EMBL" id="PAV17661.1"/>
    </source>
</evidence>
<dbReference type="PROSITE" id="PS50056">
    <property type="entry name" value="TYR_PHOSPHATASE_2"/>
    <property type="match status" value="1"/>
</dbReference>
<dbReference type="InterPro" id="IPR050561">
    <property type="entry name" value="PTP"/>
</dbReference>
<dbReference type="SUPFAM" id="SSF52799">
    <property type="entry name" value="(Phosphotyrosine protein) phosphatases II"/>
    <property type="match status" value="1"/>
</dbReference>
<proteinExistence type="predicted"/>
<organism evidence="3 4">
    <name type="scientific">Pyrrhoderma noxium</name>
    <dbReference type="NCBI Taxonomy" id="2282107"/>
    <lineage>
        <taxon>Eukaryota</taxon>
        <taxon>Fungi</taxon>
        <taxon>Dikarya</taxon>
        <taxon>Basidiomycota</taxon>
        <taxon>Agaricomycotina</taxon>
        <taxon>Agaricomycetes</taxon>
        <taxon>Hymenochaetales</taxon>
        <taxon>Hymenochaetaceae</taxon>
        <taxon>Pyrrhoderma</taxon>
    </lineage>
</organism>
<feature type="domain" description="Tyrosine specific protein phosphatases" evidence="2">
    <location>
        <begin position="202"/>
        <end position="257"/>
    </location>
</feature>